<reference evidence="1 2" key="1">
    <citation type="submission" date="2019-08" db="EMBL/GenBank/DDBJ databases">
        <title>Whole genome of Aphis craccivora.</title>
        <authorList>
            <person name="Voronova N.V."/>
            <person name="Shulinski R.S."/>
            <person name="Bandarenka Y.V."/>
            <person name="Zhorov D.G."/>
            <person name="Warner D."/>
        </authorList>
    </citation>
    <scope>NUCLEOTIDE SEQUENCE [LARGE SCALE GENOMIC DNA]</scope>
    <source>
        <strain evidence="1">180601</strain>
        <tissue evidence="1">Whole Body</tissue>
    </source>
</reference>
<keyword evidence="2" id="KW-1185">Reference proteome</keyword>
<gene>
    <name evidence="1" type="ORF">FWK35_00011387</name>
</gene>
<name>A0A6G0YNA1_APHCR</name>
<dbReference type="AlphaFoldDB" id="A0A6G0YNA1"/>
<organism evidence="1 2">
    <name type="scientific">Aphis craccivora</name>
    <name type="common">Cowpea aphid</name>
    <dbReference type="NCBI Taxonomy" id="307492"/>
    <lineage>
        <taxon>Eukaryota</taxon>
        <taxon>Metazoa</taxon>
        <taxon>Ecdysozoa</taxon>
        <taxon>Arthropoda</taxon>
        <taxon>Hexapoda</taxon>
        <taxon>Insecta</taxon>
        <taxon>Pterygota</taxon>
        <taxon>Neoptera</taxon>
        <taxon>Paraneoptera</taxon>
        <taxon>Hemiptera</taxon>
        <taxon>Sternorrhyncha</taxon>
        <taxon>Aphidomorpha</taxon>
        <taxon>Aphidoidea</taxon>
        <taxon>Aphididae</taxon>
        <taxon>Aphidini</taxon>
        <taxon>Aphis</taxon>
        <taxon>Aphis</taxon>
    </lineage>
</organism>
<dbReference type="EMBL" id="VUJU01003163">
    <property type="protein sequence ID" value="KAF0758905.1"/>
    <property type="molecule type" value="Genomic_DNA"/>
</dbReference>
<evidence type="ECO:0000313" key="2">
    <source>
        <dbReference type="Proteomes" id="UP000478052"/>
    </source>
</evidence>
<protein>
    <submittedName>
        <fullName evidence="1">DDE 3 domain-containing protein</fullName>
    </submittedName>
</protein>
<sequence length="60" mass="7432">MEQNDIVCFRVKFLRKMHEFSRNNDTRPIVYLDKKWIKQNNTRGHIWQNSDNTERLKEPI</sequence>
<comment type="caution">
    <text evidence="1">The sequence shown here is derived from an EMBL/GenBank/DDBJ whole genome shotgun (WGS) entry which is preliminary data.</text>
</comment>
<accession>A0A6G0YNA1</accession>
<proteinExistence type="predicted"/>
<evidence type="ECO:0000313" key="1">
    <source>
        <dbReference type="EMBL" id="KAF0758905.1"/>
    </source>
</evidence>
<dbReference type="Proteomes" id="UP000478052">
    <property type="component" value="Unassembled WGS sequence"/>
</dbReference>